<dbReference type="InterPro" id="IPR058154">
    <property type="entry name" value="Bxb1_TTP-like"/>
</dbReference>
<reference evidence="1" key="1">
    <citation type="journal article" date="2014" name="Int. J. Syst. Evol. Microbiol.">
        <title>Complete genome sequence of Corynebacterium casei LMG S-19264T (=DSM 44701T), isolated from a smear-ripened cheese.</title>
        <authorList>
            <consortium name="US DOE Joint Genome Institute (JGI-PGF)"/>
            <person name="Walter F."/>
            <person name="Albersmeier A."/>
            <person name="Kalinowski J."/>
            <person name="Ruckert C."/>
        </authorList>
    </citation>
    <scope>NUCLEOTIDE SEQUENCE</scope>
    <source>
        <strain evidence="1">JCM 4059</strain>
    </source>
</reference>
<dbReference type="Pfam" id="PF25681">
    <property type="entry name" value="Phage_TTP_17"/>
    <property type="match status" value="1"/>
</dbReference>
<gene>
    <name evidence="1" type="ORF">GCM10010218_19760</name>
</gene>
<evidence type="ECO:0000313" key="1">
    <source>
        <dbReference type="EMBL" id="GHF38625.1"/>
    </source>
</evidence>
<reference evidence="1" key="2">
    <citation type="submission" date="2020-09" db="EMBL/GenBank/DDBJ databases">
        <authorList>
            <person name="Sun Q."/>
            <person name="Ohkuma M."/>
        </authorList>
    </citation>
    <scope>NUCLEOTIDE SEQUENCE</scope>
    <source>
        <strain evidence="1">JCM 4059</strain>
    </source>
</reference>
<name>A0A919B100_9ACTN</name>
<organism evidence="1 2">
    <name type="scientific">Streptomyces mashuensis</name>
    <dbReference type="NCBI Taxonomy" id="33904"/>
    <lineage>
        <taxon>Bacteria</taxon>
        <taxon>Bacillati</taxon>
        <taxon>Actinomycetota</taxon>
        <taxon>Actinomycetes</taxon>
        <taxon>Kitasatosporales</taxon>
        <taxon>Streptomycetaceae</taxon>
        <taxon>Streptomyces</taxon>
    </lineage>
</organism>
<comment type="caution">
    <text evidence="1">The sequence shown here is derived from an EMBL/GenBank/DDBJ whole genome shotgun (WGS) entry which is preliminary data.</text>
</comment>
<sequence length="245" mass="25936">MTITPEISSDPVKVWQAAVPVLYNVKEASFKVKATFLETNLATTELFYGAKWEKATEKDPSGVWKEIPGTWRLNLSSTPNLEEISLVVDWGQAGVQNRAVIERAMVADRGAIQLQRQESGKFELTIDALDASGRLGYVLTTDDLKDGSTPPSKVAAADLEADTVAPGAITYVSMSGFKPGTAITVTTGTDKITAATGQTDQRGDARIPLTVASDCPAGSYEIKAGDGTTEAAAGTLVIDVKPKTV</sequence>
<protein>
    <submittedName>
        <fullName evidence="1">Uncharacterized protein</fullName>
    </submittedName>
</protein>
<evidence type="ECO:0000313" key="2">
    <source>
        <dbReference type="Proteomes" id="UP000638313"/>
    </source>
</evidence>
<accession>A0A919B100</accession>
<dbReference type="RefSeq" id="WP_190129110.1">
    <property type="nucleotide sequence ID" value="NZ_BNBD01000003.1"/>
</dbReference>
<proteinExistence type="predicted"/>
<dbReference type="EMBL" id="BNBD01000003">
    <property type="protein sequence ID" value="GHF38625.1"/>
    <property type="molecule type" value="Genomic_DNA"/>
</dbReference>
<dbReference type="Proteomes" id="UP000638313">
    <property type="component" value="Unassembled WGS sequence"/>
</dbReference>
<keyword evidence="2" id="KW-1185">Reference proteome</keyword>
<dbReference type="AlphaFoldDB" id="A0A919B100"/>